<feature type="domain" description="DUF6533" evidence="2">
    <location>
        <begin position="23"/>
        <end position="66"/>
    </location>
</feature>
<keyword evidence="4" id="KW-1185">Reference proteome</keyword>
<feature type="transmembrane region" description="Helical" evidence="1">
    <location>
        <begin position="122"/>
        <end position="142"/>
    </location>
</feature>
<feature type="transmembrane region" description="Helical" evidence="1">
    <location>
        <begin position="173"/>
        <end position="195"/>
    </location>
</feature>
<protein>
    <recommendedName>
        <fullName evidence="2">DUF6533 domain-containing protein</fullName>
    </recommendedName>
</protein>
<dbReference type="Proteomes" id="UP000807353">
    <property type="component" value="Unassembled WGS sequence"/>
</dbReference>
<feature type="transmembrane region" description="Helical" evidence="1">
    <location>
        <begin position="89"/>
        <end position="116"/>
    </location>
</feature>
<evidence type="ECO:0000313" key="4">
    <source>
        <dbReference type="Proteomes" id="UP000807353"/>
    </source>
</evidence>
<organism evidence="3 4">
    <name type="scientific">Collybia nuda</name>
    <dbReference type="NCBI Taxonomy" id="64659"/>
    <lineage>
        <taxon>Eukaryota</taxon>
        <taxon>Fungi</taxon>
        <taxon>Dikarya</taxon>
        <taxon>Basidiomycota</taxon>
        <taxon>Agaricomycotina</taxon>
        <taxon>Agaricomycetes</taxon>
        <taxon>Agaricomycetidae</taxon>
        <taxon>Agaricales</taxon>
        <taxon>Tricholomatineae</taxon>
        <taxon>Clitocybaceae</taxon>
        <taxon>Collybia</taxon>
    </lineage>
</organism>
<dbReference type="EMBL" id="MU150248">
    <property type="protein sequence ID" value="KAF9465284.1"/>
    <property type="molecule type" value="Genomic_DNA"/>
</dbReference>
<keyword evidence="1" id="KW-1133">Transmembrane helix</keyword>
<dbReference type="InterPro" id="IPR045340">
    <property type="entry name" value="DUF6533"/>
</dbReference>
<accession>A0A9P5YAT2</accession>
<evidence type="ECO:0000256" key="1">
    <source>
        <dbReference type="SAM" id="Phobius"/>
    </source>
</evidence>
<proteinExistence type="predicted"/>
<feature type="transmembrane region" description="Helical" evidence="1">
    <location>
        <begin position="19"/>
        <end position="37"/>
    </location>
</feature>
<reference evidence="3" key="1">
    <citation type="submission" date="2020-11" db="EMBL/GenBank/DDBJ databases">
        <authorList>
            <consortium name="DOE Joint Genome Institute"/>
            <person name="Ahrendt S."/>
            <person name="Riley R."/>
            <person name="Andreopoulos W."/>
            <person name="Labutti K."/>
            <person name="Pangilinan J."/>
            <person name="Ruiz-Duenas F.J."/>
            <person name="Barrasa J.M."/>
            <person name="Sanchez-Garcia M."/>
            <person name="Camarero S."/>
            <person name="Miyauchi S."/>
            <person name="Serrano A."/>
            <person name="Linde D."/>
            <person name="Babiker R."/>
            <person name="Drula E."/>
            <person name="Ayuso-Fernandez I."/>
            <person name="Pacheco R."/>
            <person name="Padilla G."/>
            <person name="Ferreira P."/>
            <person name="Barriuso J."/>
            <person name="Kellner H."/>
            <person name="Castanera R."/>
            <person name="Alfaro M."/>
            <person name="Ramirez L."/>
            <person name="Pisabarro A.G."/>
            <person name="Kuo A."/>
            <person name="Tritt A."/>
            <person name="Lipzen A."/>
            <person name="He G."/>
            <person name="Yan M."/>
            <person name="Ng V."/>
            <person name="Cullen D."/>
            <person name="Martin F."/>
            <person name="Rosso M.-N."/>
            <person name="Henrissat B."/>
            <person name="Hibbett D."/>
            <person name="Martinez A.T."/>
            <person name="Grigoriev I.V."/>
        </authorList>
    </citation>
    <scope>NUCLEOTIDE SEQUENCE</scope>
    <source>
        <strain evidence="3">CBS 247.69</strain>
    </source>
</reference>
<evidence type="ECO:0000313" key="3">
    <source>
        <dbReference type="EMBL" id="KAF9465284.1"/>
    </source>
</evidence>
<gene>
    <name evidence="3" type="ORF">BDZ94DRAFT_388314</name>
</gene>
<dbReference type="OrthoDB" id="3350812at2759"/>
<comment type="caution">
    <text evidence="3">The sequence shown here is derived from an EMBL/GenBank/DDBJ whole genome shotgun (WGS) entry which is preliminary data.</text>
</comment>
<feature type="transmembrane region" description="Helical" evidence="1">
    <location>
        <begin position="216"/>
        <end position="236"/>
    </location>
</feature>
<name>A0A9P5YAT2_9AGAR</name>
<keyword evidence="1" id="KW-0812">Transmembrane</keyword>
<feature type="transmembrane region" description="Helical" evidence="1">
    <location>
        <begin position="57"/>
        <end position="77"/>
    </location>
</feature>
<dbReference type="Pfam" id="PF20151">
    <property type="entry name" value="DUF6533"/>
    <property type="match status" value="1"/>
</dbReference>
<evidence type="ECO:0000259" key="2">
    <source>
        <dbReference type="Pfam" id="PF20151"/>
    </source>
</evidence>
<keyword evidence="1" id="KW-0472">Membrane</keyword>
<dbReference type="AlphaFoldDB" id="A0A9P5YAT2"/>
<sequence>MSTDAEVYNIVNSLSSHPILLFIHVSGVTLLIIDWLFTLDIELVNAWGGVWNKGRTLYFLTRYSAFFDAPIMLYYNMAVSVPPLLCARLYLVASTLSIFGIVVAELIMTIRVWALWGRRRDIGIVLITAAFVNGMAAIVIYSIRQSSQYVVMGHLSSAIPGCFPIAMTDFTTAWPFVPLATHQTIVFLLTAVKGIQHYRNRVYGSSLIDTFYRDGITYYALLFALSIANIAATPQFHTAAPSFLTSLQRTAHSILSARMLLHLRQGFQQPNSREDQARISIAIVLVGLGRK</sequence>